<dbReference type="Proteomes" id="UP000268007">
    <property type="component" value="Unassembled WGS sequence"/>
</dbReference>
<accession>A0A495J644</accession>
<evidence type="ECO:0000313" key="2">
    <source>
        <dbReference type="Proteomes" id="UP000268007"/>
    </source>
</evidence>
<proteinExistence type="predicted"/>
<comment type="caution">
    <text evidence="1">The sequence shown here is derived from an EMBL/GenBank/DDBJ whole genome shotgun (WGS) entry which is preliminary data.</text>
</comment>
<name>A0A495J644_9SPHI</name>
<dbReference type="EMBL" id="RBKU01000001">
    <property type="protein sequence ID" value="RKR84191.1"/>
    <property type="molecule type" value="Genomic_DNA"/>
</dbReference>
<gene>
    <name evidence="1" type="ORF">BDD43_4418</name>
</gene>
<dbReference type="AlphaFoldDB" id="A0A495J644"/>
<dbReference type="RefSeq" id="WP_121199650.1">
    <property type="nucleotide sequence ID" value="NZ_RBKU01000001.1"/>
</dbReference>
<keyword evidence="2" id="KW-1185">Reference proteome</keyword>
<organism evidence="1 2">
    <name type="scientific">Mucilaginibacter gracilis</name>
    <dbReference type="NCBI Taxonomy" id="423350"/>
    <lineage>
        <taxon>Bacteria</taxon>
        <taxon>Pseudomonadati</taxon>
        <taxon>Bacteroidota</taxon>
        <taxon>Sphingobacteriia</taxon>
        <taxon>Sphingobacteriales</taxon>
        <taxon>Sphingobacteriaceae</taxon>
        <taxon>Mucilaginibacter</taxon>
    </lineage>
</organism>
<dbReference type="OrthoDB" id="770285at2"/>
<protein>
    <submittedName>
        <fullName evidence="1">Uncharacterized protein</fullName>
    </submittedName>
</protein>
<reference evidence="1 2" key="1">
    <citation type="submission" date="2018-10" db="EMBL/GenBank/DDBJ databases">
        <title>Genomic Encyclopedia of Archaeal and Bacterial Type Strains, Phase II (KMG-II): from individual species to whole genera.</title>
        <authorList>
            <person name="Goeker M."/>
        </authorList>
    </citation>
    <scope>NUCLEOTIDE SEQUENCE [LARGE SCALE GENOMIC DNA]</scope>
    <source>
        <strain evidence="1 2">DSM 18602</strain>
    </source>
</reference>
<sequence>MQRFPMLKETQVALSRADVNTGIVLDELNNYAVNDNQTVFTIFEDAIQALNTAKLIIAGNKKVECYIHDKDHKLLYFLNSGNSSRP</sequence>
<evidence type="ECO:0000313" key="1">
    <source>
        <dbReference type="EMBL" id="RKR84191.1"/>
    </source>
</evidence>